<proteinExistence type="predicted"/>
<organism evidence="2">
    <name type="scientific">viral metagenome</name>
    <dbReference type="NCBI Taxonomy" id="1070528"/>
    <lineage>
        <taxon>unclassified sequences</taxon>
        <taxon>metagenomes</taxon>
        <taxon>organismal metagenomes</taxon>
    </lineage>
</organism>
<name>A0A6C0LZ96_9ZZZZ</name>
<accession>A0A6C0LZ96</accession>
<protein>
    <submittedName>
        <fullName evidence="2">Uncharacterized protein</fullName>
    </submittedName>
</protein>
<keyword evidence="1" id="KW-1133">Transmembrane helix</keyword>
<sequence length="82" mass="9541">MGLITEIIDNYWGRVILSIIWGLGLATMFRKVCKGRNCIVIKAPDNKEIVNNTYRFNNKCYKFKSTAVSCKKRKKNIKIKNK</sequence>
<evidence type="ECO:0000256" key="1">
    <source>
        <dbReference type="SAM" id="Phobius"/>
    </source>
</evidence>
<dbReference type="AlphaFoldDB" id="A0A6C0LZ96"/>
<feature type="transmembrane region" description="Helical" evidence="1">
    <location>
        <begin position="12"/>
        <end position="29"/>
    </location>
</feature>
<keyword evidence="1" id="KW-0472">Membrane</keyword>
<evidence type="ECO:0000313" key="2">
    <source>
        <dbReference type="EMBL" id="QHU35071.1"/>
    </source>
</evidence>
<dbReference type="EMBL" id="MN740583">
    <property type="protein sequence ID" value="QHU35071.1"/>
    <property type="molecule type" value="Genomic_DNA"/>
</dbReference>
<keyword evidence="1" id="KW-0812">Transmembrane</keyword>
<reference evidence="2" key="1">
    <citation type="journal article" date="2020" name="Nature">
        <title>Giant virus diversity and host interactions through global metagenomics.</title>
        <authorList>
            <person name="Schulz F."/>
            <person name="Roux S."/>
            <person name="Paez-Espino D."/>
            <person name="Jungbluth S."/>
            <person name="Walsh D.A."/>
            <person name="Denef V.J."/>
            <person name="McMahon K.D."/>
            <person name="Konstantinidis K.T."/>
            <person name="Eloe-Fadrosh E.A."/>
            <person name="Kyrpides N.C."/>
            <person name="Woyke T."/>
        </authorList>
    </citation>
    <scope>NUCLEOTIDE SEQUENCE</scope>
    <source>
        <strain evidence="2">GVMAG-S-1017745-26</strain>
    </source>
</reference>